<gene>
    <name evidence="6" type="ORF">SLEP1_g12255</name>
</gene>
<dbReference type="AlphaFoldDB" id="A0AAV5IHR6"/>
<evidence type="ECO:0000313" key="6">
    <source>
        <dbReference type="EMBL" id="GKU99398.1"/>
    </source>
</evidence>
<evidence type="ECO:0000256" key="2">
    <source>
        <dbReference type="ARBA" id="ARBA00022728"/>
    </source>
</evidence>
<dbReference type="EMBL" id="BPVZ01000014">
    <property type="protein sequence ID" value="GKU99398.1"/>
    <property type="molecule type" value="Genomic_DNA"/>
</dbReference>
<name>A0AAV5IHR6_9ROSI</name>
<keyword evidence="1" id="KW-0507">mRNA processing</keyword>
<dbReference type="SUPFAM" id="SSF54928">
    <property type="entry name" value="RNA-binding domain, RBD"/>
    <property type="match status" value="1"/>
</dbReference>
<accession>A0AAV5IHR6</accession>
<feature type="domain" description="RRM" evidence="5">
    <location>
        <begin position="80"/>
        <end position="125"/>
    </location>
</feature>
<sequence>MRGLEQECFDGSGSCGRGTAQHWERFRNRGKNRLVYEGINARENRLVYEGINAREISSRKPDIWGYDRRVYNQATMFFFTNFPEDWKHESMWQTFRKYGRVLDIYSPFKKSRMGSRFGFVRFLDIRNECELEHQLEQIWVGEFKLWVNRPRFKGKESIKRSNQGHREKEGVRVQRTYVEVVKGKLESGAATKNGKQVKREKEHCGSQISNHGIQQWLQGRDLFGFGAKGFQFMLGVLSGSDDVSLETWSLANGLEDELSDAFLGGGSSKNSWNTTAEKKDGDDVEAEEEVRKEVETREERSHYRWKQDEGIQWAFRNAKPSGVPKPNESRKVSNERGMKEIMSKFSLGSHNRVASESVTDSGIENKNESLHRGAELYIAEKIWAFAREIGVGDYGNKTERGLKRLKSDHCPILMKNSTIDWGPKPFHFFDVWLDSPGCKELVDEVWSSTVISYWYGYRLKEKLKATKKALKLWSRNMVSKTDSNIKRCEGSITAIDLKGEAAPLSEEDVQLRRNSFVELWKHQKTKESMWCQKARKTWIKDGDANTKFFHRAMRDLIKGDVMGFANDFHKNGRLVKGVNSSFIALISKVNNPQKIEEFKPTFLIGVMYKVIAKLITNRISSILDSIIGESQMAFIRGRQMVDSIVIANETIDAAKRNKKASFVSNWTSRRHMIRLCGDNIEDANYLVLHCKVAFSVKSKCAQWWRFISVQPETCHEDFEQHKPPAKDPLVRAGWDVIWFSTRWSLWMARNAKSFKNQEYDVDRTFELVQLRAFIWIKGKTTRYSFSLHDCMLEPVLSLKDKRGKQHTSI</sequence>
<dbReference type="GO" id="GO:0003723">
    <property type="term" value="F:RNA binding"/>
    <property type="evidence" value="ECO:0007669"/>
    <property type="project" value="InterPro"/>
</dbReference>
<feature type="region of interest" description="Disordered" evidence="4">
    <location>
        <begin position="265"/>
        <end position="293"/>
    </location>
</feature>
<keyword evidence="2" id="KW-0747">Spliceosome</keyword>
<evidence type="ECO:0000313" key="7">
    <source>
        <dbReference type="Proteomes" id="UP001054252"/>
    </source>
</evidence>
<evidence type="ECO:0000256" key="1">
    <source>
        <dbReference type="ARBA" id="ARBA00022664"/>
    </source>
</evidence>
<evidence type="ECO:0000259" key="5">
    <source>
        <dbReference type="Pfam" id="PF00076"/>
    </source>
</evidence>
<evidence type="ECO:0000256" key="4">
    <source>
        <dbReference type="SAM" id="MobiDB-lite"/>
    </source>
</evidence>
<dbReference type="InterPro" id="IPR035979">
    <property type="entry name" value="RBD_domain_sf"/>
</dbReference>
<dbReference type="Proteomes" id="UP001054252">
    <property type="component" value="Unassembled WGS sequence"/>
</dbReference>
<dbReference type="InterPro" id="IPR000504">
    <property type="entry name" value="RRM_dom"/>
</dbReference>
<proteinExistence type="predicted"/>
<dbReference type="Gene3D" id="3.30.70.330">
    <property type="match status" value="1"/>
</dbReference>
<dbReference type="GO" id="GO:0005681">
    <property type="term" value="C:spliceosomal complex"/>
    <property type="evidence" value="ECO:0007669"/>
    <property type="project" value="UniProtKB-KW"/>
</dbReference>
<keyword evidence="3" id="KW-0508">mRNA splicing</keyword>
<dbReference type="InterPro" id="IPR050907">
    <property type="entry name" value="SRSF"/>
</dbReference>
<evidence type="ECO:0000256" key="3">
    <source>
        <dbReference type="ARBA" id="ARBA00023187"/>
    </source>
</evidence>
<dbReference type="GO" id="GO:0008380">
    <property type="term" value="P:RNA splicing"/>
    <property type="evidence" value="ECO:0007669"/>
    <property type="project" value="UniProtKB-KW"/>
</dbReference>
<dbReference type="InterPro" id="IPR012677">
    <property type="entry name" value="Nucleotide-bd_a/b_plait_sf"/>
</dbReference>
<reference evidence="6 7" key="1">
    <citation type="journal article" date="2021" name="Commun. Biol.">
        <title>The genome of Shorea leprosula (Dipterocarpaceae) highlights the ecological relevance of drought in aseasonal tropical rainforests.</title>
        <authorList>
            <person name="Ng K.K.S."/>
            <person name="Kobayashi M.J."/>
            <person name="Fawcett J.A."/>
            <person name="Hatakeyama M."/>
            <person name="Paape T."/>
            <person name="Ng C.H."/>
            <person name="Ang C.C."/>
            <person name="Tnah L.H."/>
            <person name="Lee C.T."/>
            <person name="Nishiyama T."/>
            <person name="Sese J."/>
            <person name="O'Brien M.J."/>
            <person name="Copetti D."/>
            <person name="Mohd Noor M.I."/>
            <person name="Ong R.C."/>
            <person name="Putra M."/>
            <person name="Sireger I.Z."/>
            <person name="Indrioko S."/>
            <person name="Kosugi Y."/>
            <person name="Izuno A."/>
            <person name="Isagi Y."/>
            <person name="Lee S.L."/>
            <person name="Shimizu K.K."/>
        </authorList>
    </citation>
    <scope>NUCLEOTIDE SEQUENCE [LARGE SCALE GENOMIC DNA]</scope>
    <source>
        <strain evidence="6">214</strain>
    </source>
</reference>
<dbReference type="Pfam" id="PF00076">
    <property type="entry name" value="RRM_1"/>
    <property type="match status" value="1"/>
</dbReference>
<dbReference type="GO" id="GO:0006397">
    <property type="term" value="P:mRNA processing"/>
    <property type="evidence" value="ECO:0007669"/>
    <property type="project" value="UniProtKB-KW"/>
</dbReference>
<keyword evidence="7" id="KW-1185">Reference proteome</keyword>
<organism evidence="6 7">
    <name type="scientific">Rubroshorea leprosula</name>
    <dbReference type="NCBI Taxonomy" id="152421"/>
    <lineage>
        <taxon>Eukaryota</taxon>
        <taxon>Viridiplantae</taxon>
        <taxon>Streptophyta</taxon>
        <taxon>Embryophyta</taxon>
        <taxon>Tracheophyta</taxon>
        <taxon>Spermatophyta</taxon>
        <taxon>Magnoliopsida</taxon>
        <taxon>eudicotyledons</taxon>
        <taxon>Gunneridae</taxon>
        <taxon>Pentapetalae</taxon>
        <taxon>rosids</taxon>
        <taxon>malvids</taxon>
        <taxon>Malvales</taxon>
        <taxon>Dipterocarpaceae</taxon>
        <taxon>Rubroshorea</taxon>
    </lineage>
</organism>
<protein>
    <recommendedName>
        <fullName evidence="5">RRM domain-containing protein</fullName>
    </recommendedName>
</protein>
<dbReference type="PANTHER" id="PTHR23147">
    <property type="entry name" value="SERINE/ARGININE RICH SPLICING FACTOR"/>
    <property type="match status" value="1"/>
</dbReference>
<comment type="caution">
    <text evidence="6">The sequence shown here is derived from an EMBL/GenBank/DDBJ whole genome shotgun (WGS) entry which is preliminary data.</text>
</comment>